<reference evidence="1" key="2">
    <citation type="submission" date="2004-02" db="EMBL/GenBank/DDBJ databases">
        <authorList>
            <consortium name="Genoscope"/>
            <consortium name="Whitehead Institute Centre for Genome Research"/>
        </authorList>
    </citation>
    <scope>NUCLEOTIDE SEQUENCE</scope>
</reference>
<evidence type="ECO:0000313" key="1">
    <source>
        <dbReference type="EMBL" id="CAF93530.1"/>
    </source>
</evidence>
<feature type="non-terminal residue" evidence="1">
    <location>
        <position position="1"/>
    </location>
</feature>
<sequence>PGLDQGNLTLMHRLTKTPPLVIYNWTTVLGAEYAGRLTMSEKRVMLHSVSKTDEGSYIVLDRDGKVHKRSCLNVRGEEHFLV</sequence>
<proteinExistence type="predicted"/>
<accession>Q4T0Q2</accession>
<organism evidence="1">
    <name type="scientific">Tetraodon nigroviridis</name>
    <name type="common">Spotted green pufferfish</name>
    <name type="synonym">Chelonodon nigroviridis</name>
    <dbReference type="NCBI Taxonomy" id="99883"/>
    <lineage>
        <taxon>Eukaryota</taxon>
        <taxon>Metazoa</taxon>
        <taxon>Chordata</taxon>
        <taxon>Craniata</taxon>
        <taxon>Vertebrata</taxon>
        <taxon>Euteleostomi</taxon>
        <taxon>Actinopterygii</taxon>
        <taxon>Neopterygii</taxon>
        <taxon>Teleostei</taxon>
        <taxon>Neoteleostei</taxon>
        <taxon>Acanthomorphata</taxon>
        <taxon>Eupercaria</taxon>
        <taxon>Tetraodontiformes</taxon>
        <taxon>Tetradontoidea</taxon>
        <taxon>Tetraodontidae</taxon>
        <taxon>Tetraodon</taxon>
    </lineage>
</organism>
<dbReference type="AlphaFoldDB" id="Q4T0Q2"/>
<gene>
    <name evidence="1" type="ORF">GSTENG00009203001</name>
</gene>
<protein>
    <submittedName>
        <fullName evidence="1">Chromosome undetermined SCAF10897, whole genome shotgun sequence</fullName>
    </submittedName>
</protein>
<dbReference type="OrthoDB" id="8817156at2759"/>
<dbReference type="KEGG" id="tng:GSTEN00009203G001"/>
<dbReference type="EMBL" id="CAAE01010897">
    <property type="protein sequence ID" value="CAF93530.1"/>
    <property type="molecule type" value="Genomic_DNA"/>
</dbReference>
<name>Q4T0Q2_TETNG</name>
<reference evidence="1" key="1">
    <citation type="journal article" date="2004" name="Nature">
        <title>Genome duplication in the teleost fish Tetraodon nigroviridis reveals the early vertebrate proto-karyotype.</title>
        <authorList>
            <person name="Jaillon O."/>
            <person name="Aury J.-M."/>
            <person name="Brunet F."/>
            <person name="Petit J.-L."/>
            <person name="Stange-Thomann N."/>
            <person name="Mauceli E."/>
            <person name="Bouneau L."/>
            <person name="Fischer C."/>
            <person name="Ozouf-Costaz C."/>
            <person name="Bernot A."/>
            <person name="Nicaud S."/>
            <person name="Jaffe D."/>
            <person name="Fisher S."/>
            <person name="Lutfalla G."/>
            <person name="Dossat C."/>
            <person name="Segurens B."/>
            <person name="Dasilva C."/>
            <person name="Salanoubat M."/>
            <person name="Levy M."/>
            <person name="Boudet N."/>
            <person name="Castellano S."/>
            <person name="Anthouard V."/>
            <person name="Jubin C."/>
            <person name="Castelli V."/>
            <person name="Katinka M."/>
            <person name="Vacherie B."/>
            <person name="Biemont C."/>
            <person name="Skalli Z."/>
            <person name="Cattolico L."/>
            <person name="Poulain J."/>
            <person name="De Berardinis V."/>
            <person name="Cruaud C."/>
            <person name="Duprat S."/>
            <person name="Brottier P."/>
            <person name="Coutanceau J.-P."/>
            <person name="Gouzy J."/>
            <person name="Parra G."/>
            <person name="Lardier G."/>
            <person name="Chapple C."/>
            <person name="McKernan K.J."/>
            <person name="McEwan P."/>
            <person name="Bosak S."/>
            <person name="Kellis M."/>
            <person name="Volff J.-N."/>
            <person name="Guigo R."/>
            <person name="Zody M.C."/>
            <person name="Mesirov J."/>
            <person name="Lindblad-Toh K."/>
            <person name="Birren B."/>
            <person name="Nusbaum C."/>
            <person name="Kahn D."/>
            <person name="Robinson-Rechavi M."/>
            <person name="Laudet V."/>
            <person name="Schachter V."/>
            <person name="Quetier F."/>
            <person name="Saurin W."/>
            <person name="Scarpelli C."/>
            <person name="Wincker P."/>
            <person name="Lander E.S."/>
            <person name="Weissenbach J."/>
            <person name="Roest Crollius H."/>
        </authorList>
    </citation>
    <scope>NUCLEOTIDE SEQUENCE [LARGE SCALE GENOMIC DNA]</scope>
</reference>